<dbReference type="PIRSF" id="PIRSF000350">
    <property type="entry name" value="Mercury_reductase_MerA"/>
    <property type="match status" value="1"/>
</dbReference>
<evidence type="ECO:0000256" key="15">
    <source>
        <dbReference type="PIRSR" id="PIRSR000350-4"/>
    </source>
</evidence>
<dbReference type="GO" id="GO:0006103">
    <property type="term" value="P:2-oxoglutarate metabolic process"/>
    <property type="evidence" value="ECO:0007669"/>
    <property type="project" value="TreeGrafter"/>
</dbReference>
<dbReference type="GO" id="GO:0004148">
    <property type="term" value="F:dihydrolipoyl dehydrogenase (NADH) activity"/>
    <property type="evidence" value="ECO:0007669"/>
    <property type="project" value="UniProtKB-EC"/>
</dbReference>
<keyword evidence="11 16" id="KW-0676">Redox-active center</keyword>
<proteinExistence type="inferred from homology"/>
<feature type="binding site" evidence="14">
    <location>
        <begin position="179"/>
        <end position="186"/>
    </location>
    <ligand>
        <name>NAD(+)</name>
        <dbReference type="ChEBI" id="CHEBI:57540"/>
    </ligand>
</feature>
<feature type="binding site" evidence="14">
    <location>
        <position position="202"/>
    </location>
    <ligand>
        <name>NAD(+)</name>
        <dbReference type="ChEBI" id="CHEBI:57540"/>
    </ligand>
</feature>
<evidence type="ECO:0000256" key="13">
    <source>
        <dbReference type="PIRSR" id="PIRSR000350-2"/>
    </source>
</evidence>
<evidence type="ECO:0000256" key="9">
    <source>
        <dbReference type="ARBA" id="ARBA00023027"/>
    </source>
</evidence>
<evidence type="ECO:0000313" key="19">
    <source>
        <dbReference type="EMBL" id="OGD15635.1"/>
    </source>
</evidence>
<accession>A0A1F5AAW9</accession>
<keyword evidence="7 14" id="KW-0274">FAD</keyword>
<feature type="binding site" evidence="14">
    <location>
        <position position="50"/>
    </location>
    <ligand>
        <name>FAD</name>
        <dbReference type="ChEBI" id="CHEBI:57692"/>
    </ligand>
</feature>
<dbReference type="AlphaFoldDB" id="A0A1F5AAW9"/>
<comment type="catalytic activity">
    <reaction evidence="12 16">
        <text>N(6)-[(R)-dihydrolipoyl]-L-lysyl-[protein] + NAD(+) = N(6)-[(R)-lipoyl]-L-lysyl-[protein] + NADH + H(+)</text>
        <dbReference type="Rhea" id="RHEA:15045"/>
        <dbReference type="Rhea" id="RHEA-COMP:10474"/>
        <dbReference type="Rhea" id="RHEA-COMP:10475"/>
        <dbReference type="ChEBI" id="CHEBI:15378"/>
        <dbReference type="ChEBI" id="CHEBI:57540"/>
        <dbReference type="ChEBI" id="CHEBI:57945"/>
        <dbReference type="ChEBI" id="CHEBI:83099"/>
        <dbReference type="ChEBI" id="CHEBI:83100"/>
        <dbReference type="EC" id="1.8.1.4"/>
    </reaction>
</comment>
<dbReference type="Pfam" id="PF02852">
    <property type="entry name" value="Pyr_redox_dim"/>
    <property type="match status" value="1"/>
</dbReference>
<dbReference type="PROSITE" id="PS00076">
    <property type="entry name" value="PYRIDINE_REDOX_1"/>
    <property type="match status" value="1"/>
</dbReference>
<evidence type="ECO:0000259" key="17">
    <source>
        <dbReference type="Pfam" id="PF02852"/>
    </source>
</evidence>
<feature type="domain" description="Pyridine nucleotide-disulphide oxidoreductase dimerisation" evidence="17">
    <location>
        <begin position="343"/>
        <end position="452"/>
    </location>
</feature>
<evidence type="ECO:0000256" key="7">
    <source>
        <dbReference type="ARBA" id="ARBA00022827"/>
    </source>
</evidence>
<keyword evidence="8 16" id="KW-0560">Oxidoreductase</keyword>
<feature type="binding site" evidence="14">
    <location>
        <position position="269"/>
    </location>
    <ligand>
        <name>NAD(+)</name>
        <dbReference type="ChEBI" id="CHEBI:57540"/>
    </ligand>
</feature>
<dbReference type="Pfam" id="PF07992">
    <property type="entry name" value="Pyr_redox_2"/>
    <property type="match status" value="1"/>
</dbReference>
<dbReference type="InterPro" id="IPR006258">
    <property type="entry name" value="Lipoamide_DH"/>
</dbReference>
<evidence type="ECO:0000256" key="3">
    <source>
        <dbReference type="ARBA" id="ARBA00012608"/>
    </source>
</evidence>
<dbReference type="InterPro" id="IPR036188">
    <property type="entry name" value="FAD/NAD-bd_sf"/>
</dbReference>
<evidence type="ECO:0000313" key="20">
    <source>
        <dbReference type="Proteomes" id="UP000177701"/>
    </source>
</evidence>
<gene>
    <name evidence="19" type="ORF">A2V47_07020</name>
</gene>
<dbReference type="Gene3D" id="3.50.50.60">
    <property type="entry name" value="FAD/NAD(P)-binding domain"/>
    <property type="match status" value="2"/>
</dbReference>
<comment type="miscellaneous">
    <text evidence="16">The active site is a redox-active disulfide bond.</text>
</comment>
<evidence type="ECO:0000256" key="12">
    <source>
        <dbReference type="ARBA" id="ARBA00049187"/>
    </source>
</evidence>
<feature type="disulfide bond" description="Redox-active" evidence="15">
    <location>
        <begin position="41"/>
        <end position="46"/>
    </location>
</feature>
<dbReference type="InterPro" id="IPR016156">
    <property type="entry name" value="FAD/NAD-linked_Rdtase_dimer_sf"/>
</dbReference>
<evidence type="ECO:0000256" key="2">
    <source>
        <dbReference type="ARBA" id="ARBA00007532"/>
    </source>
</evidence>
<comment type="caution">
    <text evidence="19">The sequence shown here is derived from an EMBL/GenBank/DDBJ whole genome shotgun (WGS) entry which is preliminary data.</text>
</comment>
<comment type="similarity">
    <text evidence="2 16">Belongs to the class-I pyridine nucleotide-disulfide oxidoreductase family.</text>
</comment>
<dbReference type="SUPFAM" id="SSF51905">
    <property type="entry name" value="FAD/NAD(P)-binding domain"/>
    <property type="match status" value="1"/>
</dbReference>
<organism evidence="19 20">
    <name type="scientific">Candidatus Sediminicultor quintus</name>
    <dbReference type="NCBI Taxonomy" id="1797291"/>
    <lineage>
        <taxon>Bacteria</taxon>
        <taxon>Pseudomonadati</taxon>
        <taxon>Atribacterota</taxon>
        <taxon>Candidatus Phoenicimicrobiia</taxon>
        <taxon>Candidatus Pheonicimicrobiales</taxon>
        <taxon>Candidatus Phoenicimicrobiaceae</taxon>
        <taxon>Candidatus Sediminicultor</taxon>
    </lineage>
</organism>
<feature type="binding site" evidence="14">
    <location>
        <position position="309"/>
    </location>
    <ligand>
        <name>FAD</name>
        <dbReference type="ChEBI" id="CHEBI:57692"/>
    </ligand>
</feature>
<dbReference type="InterPro" id="IPR012999">
    <property type="entry name" value="Pyr_OxRdtase_I_AS"/>
</dbReference>
<dbReference type="PRINTS" id="PR00368">
    <property type="entry name" value="FADPNR"/>
</dbReference>
<evidence type="ECO:0000256" key="16">
    <source>
        <dbReference type="RuleBase" id="RU003692"/>
    </source>
</evidence>
<dbReference type="GO" id="GO:0050660">
    <property type="term" value="F:flavin adenine dinucleotide binding"/>
    <property type="evidence" value="ECO:0007669"/>
    <property type="project" value="InterPro"/>
</dbReference>
<evidence type="ECO:0000256" key="5">
    <source>
        <dbReference type="ARBA" id="ARBA00022490"/>
    </source>
</evidence>
<evidence type="ECO:0000256" key="8">
    <source>
        <dbReference type="ARBA" id="ARBA00023002"/>
    </source>
</evidence>
<evidence type="ECO:0000256" key="14">
    <source>
        <dbReference type="PIRSR" id="PIRSR000350-3"/>
    </source>
</evidence>
<dbReference type="InterPro" id="IPR023753">
    <property type="entry name" value="FAD/NAD-binding_dom"/>
</dbReference>
<dbReference type="NCBIfam" id="TIGR01350">
    <property type="entry name" value="lipoamide_DH"/>
    <property type="match status" value="1"/>
</dbReference>
<evidence type="ECO:0000256" key="1">
    <source>
        <dbReference type="ARBA" id="ARBA00004496"/>
    </source>
</evidence>
<evidence type="ECO:0000259" key="18">
    <source>
        <dbReference type="Pfam" id="PF07992"/>
    </source>
</evidence>
<keyword evidence="14" id="KW-0547">Nucleotide-binding</keyword>
<feature type="domain" description="FAD/NAD(P)-binding" evidence="18">
    <location>
        <begin position="5"/>
        <end position="324"/>
    </location>
</feature>
<evidence type="ECO:0000256" key="6">
    <source>
        <dbReference type="ARBA" id="ARBA00022630"/>
    </source>
</evidence>
<keyword evidence="9 14" id="KW-0520">NAD</keyword>
<dbReference type="STRING" id="1797291.A2V47_07020"/>
<dbReference type="GO" id="GO:0005737">
    <property type="term" value="C:cytoplasm"/>
    <property type="evidence" value="ECO:0007669"/>
    <property type="project" value="UniProtKB-SubCell"/>
</dbReference>
<feature type="active site" description="Proton acceptor" evidence="13">
    <location>
        <position position="441"/>
    </location>
</feature>
<dbReference type="PANTHER" id="PTHR22912">
    <property type="entry name" value="DISULFIDE OXIDOREDUCTASE"/>
    <property type="match status" value="1"/>
</dbReference>
<dbReference type="Gene3D" id="3.30.390.30">
    <property type="match status" value="1"/>
</dbReference>
<dbReference type="Proteomes" id="UP000177701">
    <property type="component" value="Unassembled WGS sequence"/>
</dbReference>
<feature type="binding site" evidence="14">
    <location>
        <begin position="315"/>
        <end position="318"/>
    </location>
    <ligand>
        <name>FAD</name>
        <dbReference type="ChEBI" id="CHEBI:57692"/>
    </ligand>
</feature>
<keyword evidence="6 16" id="KW-0285">Flavoprotein</keyword>
<dbReference type="EC" id="1.8.1.4" evidence="3 16"/>
<dbReference type="EMBL" id="MEYH01000051">
    <property type="protein sequence ID" value="OGD15635.1"/>
    <property type="molecule type" value="Genomic_DNA"/>
</dbReference>
<dbReference type="SUPFAM" id="SSF55424">
    <property type="entry name" value="FAD/NAD-linked reductases, dimerisation (C-terminal) domain"/>
    <property type="match status" value="1"/>
</dbReference>
<dbReference type="PANTHER" id="PTHR22912:SF217">
    <property type="entry name" value="DIHYDROLIPOYL DEHYDROGENASE"/>
    <property type="match status" value="1"/>
</dbReference>
<dbReference type="FunFam" id="3.30.390.30:FF:000001">
    <property type="entry name" value="Dihydrolipoyl dehydrogenase"/>
    <property type="match status" value="1"/>
</dbReference>
<keyword evidence="10" id="KW-1015">Disulfide bond</keyword>
<protein>
    <recommendedName>
        <fullName evidence="4 16">Dihydrolipoyl dehydrogenase</fullName>
        <ecNumber evidence="3 16">1.8.1.4</ecNumber>
    </recommendedName>
</protein>
<reference evidence="19 20" key="1">
    <citation type="journal article" date="2016" name="Nat. Commun.">
        <title>Thousands of microbial genomes shed light on interconnected biogeochemical processes in an aquifer system.</title>
        <authorList>
            <person name="Anantharaman K."/>
            <person name="Brown C.T."/>
            <person name="Hug L.A."/>
            <person name="Sharon I."/>
            <person name="Castelle C.J."/>
            <person name="Probst A.J."/>
            <person name="Thomas B.C."/>
            <person name="Singh A."/>
            <person name="Wilkins M.J."/>
            <person name="Karaoz U."/>
            <person name="Brodie E.L."/>
            <person name="Williams K.H."/>
            <person name="Hubbard S.S."/>
            <person name="Banfield J.F."/>
        </authorList>
    </citation>
    <scope>NUCLEOTIDE SEQUENCE [LARGE SCALE GENOMIC DNA]</scope>
</reference>
<comment type="cofactor">
    <cofactor evidence="14 16">
        <name>FAD</name>
        <dbReference type="ChEBI" id="CHEBI:57692"/>
    </cofactor>
    <text evidence="14 16">Binds 1 FAD per subunit.</text>
</comment>
<sequence>MNEIEVVIIGGGPGGYVAAIKAAQLGLKVVLVEKDKLGGVCLNWGCIPTKALVSTAELLNNLQRAGEFGIQVKEYSFDFPAIMKRKDMITKRLSSGVEQLMKANQVRVIKGEGQIIEPGTVEVTDTAGEKEMIKSKNIIIATGSKVMKLPLPGIDSEGVITSDEALSLSKLPSRMLIIGGGVVGIEFAGIFKALGVEVTVVEMLPRILLPIDEEIVLRLTQVLKRKGIEILIDCKVREIKKNNQNLEVLISTNHGEEKIETEKVLLAAGRVPDLGNIDVQRLGIELDKGAIKVDEKMRTNIPGIYAVGDVVGKIMLAHVASREGIVAVENISGTEVLMDYKVVPNCVFSMPEVASVGLTEEEARKENNNIKVSKFPFMANGKALGMGETEGMVKIIADADTSELLGFHILGAHASDLIAEGTLALSMEATAFEIVNTIHAHPTLAETIAEAAEGIIGKPIHLAKG</sequence>
<comment type="subcellular location">
    <subcellularLocation>
        <location evidence="1">Cytoplasm</location>
    </subcellularLocation>
</comment>
<evidence type="ECO:0000256" key="11">
    <source>
        <dbReference type="ARBA" id="ARBA00023284"/>
    </source>
</evidence>
<dbReference type="InterPro" id="IPR050151">
    <property type="entry name" value="Class-I_Pyr_Nuc-Dis_Oxidored"/>
</dbReference>
<evidence type="ECO:0000256" key="10">
    <source>
        <dbReference type="ARBA" id="ARBA00023157"/>
    </source>
</evidence>
<name>A0A1F5AAW9_9BACT</name>
<dbReference type="InterPro" id="IPR001100">
    <property type="entry name" value="Pyr_nuc-diS_OxRdtase"/>
</dbReference>
<dbReference type="PRINTS" id="PR00411">
    <property type="entry name" value="PNDRDTASEI"/>
</dbReference>
<keyword evidence="5" id="KW-0963">Cytoplasm</keyword>
<feature type="binding site" evidence="14">
    <location>
        <begin position="142"/>
        <end position="144"/>
    </location>
    <ligand>
        <name>FAD</name>
        <dbReference type="ChEBI" id="CHEBI:57692"/>
    </ligand>
</feature>
<feature type="binding site" evidence="14">
    <location>
        <position position="113"/>
    </location>
    <ligand>
        <name>FAD</name>
        <dbReference type="ChEBI" id="CHEBI:57692"/>
    </ligand>
</feature>
<evidence type="ECO:0000256" key="4">
    <source>
        <dbReference type="ARBA" id="ARBA00016961"/>
    </source>
</evidence>
<dbReference type="InterPro" id="IPR004099">
    <property type="entry name" value="Pyr_nucl-diS_OxRdtase_dimer"/>
</dbReference>